<dbReference type="InterPro" id="IPR009839">
    <property type="entry name" value="SseB_N"/>
</dbReference>
<dbReference type="AlphaFoldDB" id="A0AAE3AJF4"/>
<dbReference type="Proteomes" id="UP001199319">
    <property type="component" value="Unassembled WGS sequence"/>
</dbReference>
<name>A0AAE3AJF4_9FIRM</name>
<keyword evidence="3" id="KW-1185">Reference proteome</keyword>
<reference evidence="2" key="1">
    <citation type="submission" date="2021-10" db="EMBL/GenBank/DDBJ databases">
        <title>Anaerobic single-cell dispensing facilitates the cultivation of human gut bacteria.</title>
        <authorList>
            <person name="Afrizal A."/>
        </authorList>
    </citation>
    <scope>NUCLEOTIDE SEQUENCE</scope>
    <source>
        <strain evidence="2">CLA-AA-H272</strain>
    </source>
</reference>
<dbReference type="Pfam" id="PF07179">
    <property type="entry name" value="SseB"/>
    <property type="match status" value="1"/>
</dbReference>
<comment type="caution">
    <text evidence="2">The sequence shown here is derived from an EMBL/GenBank/DDBJ whole genome shotgun (WGS) entry which is preliminary data.</text>
</comment>
<evidence type="ECO:0000259" key="1">
    <source>
        <dbReference type="Pfam" id="PF07179"/>
    </source>
</evidence>
<feature type="domain" description="SseB protein N-terminal" evidence="1">
    <location>
        <begin position="39"/>
        <end position="157"/>
    </location>
</feature>
<gene>
    <name evidence="2" type="ORF">LKD37_16595</name>
</gene>
<protein>
    <submittedName>
        <fullName evidence="2">SseB family protein</fullName>
    </submittedName>
</protein>
<organism evidence="2 3">
    <name type="scientific">Brotocaccenecus cirricatena</name>
    <dbReference type="NCBI Taxonomy" id="3064195"/>
    <lineage>
        <taxon>Bacteria</taxon>
        <taxon>Bacillati</taxon>
        <taxon>Bacillota</taxon>
        <taxon>Clostridia</taxon>
        <taxon>Eubacteriales</taxon>
        <taxon>Oscillospiraceae</taxon>
        <taxon>Brotocaccenecus</taxon>
    </lineage>
</organism>
<dbReference type="RefSeq" id="WP_302930207.1">
    <property type="nucleotide sequence ID" value="NZ_JAJEPW010000104.1"/>
</dbReference>
<evidence type="ECO:0000313" key="3">
    <source>
        <dbReference type="Proteomes" id="UP001199319"/>
    </source>
</evidence>
<dbReference type="EMBL" id="JAJEPW010000104">
    <property type="protein sequence ID" value="MCC2131093.1"/>
    <property type="molecule type" value="Genomic_DNA"/>
</dbReference>
<accession>A0AAE3AJF4</accession>
<proteinExistence type="predicted"/>
<evidence type="ECO:0000313" key="2">
    <source>
        <dbReference type="EMBL" id="MCC2131093.1"/>
    </source>
</evidence>
<sequence>MDELDFEYLSTFPDGDPAGKALVFLKAGISTFAKKNYRDEPTLKLIVAALTQAPLLVPVEVDFDELLGGLNPEELSPNQELHPKSGSKPTWVTARLGDGTEVIPMFTSRKEAAKGEKVPLMLYDPKDYLRILTEIDMPAIINPFGEAPFYMSQRFIENVVMPQL</sequence>